<keyword evidence="10" id="KW-1185">Reference proteome</keyword>
<reference evidence="9 10" key="1">
    <citation type="submission" date="2021-03" db="EMBL/GenBank/DDBJ databases">
        <title>Genomic Encyclopedia of Type Strains, Phase III (KMG-III): the genomes of soil and plant-associated and newly described type strains.</title>
        <authorList>
            <person name="Whitman W."/>
        </authorList>
    </citation>
    <scope>NUCLEOTIDE SEQUENCE [LARGE SCALE GENOMIC DNA]</scope>
    <source>
        <strain evidence="9 10">IMMIB AFH-6</strain>
    </source>
</reference>
<evidence type="ECO:0000256" key="5">
    <source>
        <dbReference type="ARBA" id="ARBA00022989"/>
    </source>
</evidence>
<sequence length="271" mass="29251">MNIDLSAAADRIQSMLHGAIALLPNLMIAVLVFMIFLVVARMVRSLVLRLIGRHASAGLERVLGRLVQGAVTIVGLFVALTIIIPTLTAGSLVQLLGISSVAVGFAFKDVLQNFLAGILILVTRPFRIGDEIVFGGFEGTVEDIQTRATELRTYDGRRAVIPNSKLFTDAVLVNTAYKGRRSEVDLAFDINADLDRARNAILTTVRGVDGVLTDPAPEVLTTSVSPEKAVLHIRWWSPPHRGDVARVQDRVMAAIDRALKDSGIVKLPSAA</sequence>
<evidence type="ECO:0000256" key="6">
    <source>
        <dbReference type="ARBA" id="ARBA00023136"/>
    </source>
</evidence>
<evidence type="ECO:0000256" key="3">
    <source>
        <dbReference type="ARBA" id="ARBA00022475"/>
    </source>
</evidence>
<comment type="similarity">
    <text evidence="2 7">Belongs to the MscS (TC 1.A.23) family.</text>
</comment>
<feature type="domain" description="Mechanosensitive ion channel MscS" evidence="8">
    <location>
        <begin position="109"/>
        <end position="171"/>
    </location>
</feature>
<dbReference type="Gene3D" id="2.30.30.60">
    <property type="match status" value="1"/>
</dbReference>
<keyword evidence="7" id="KW-0406">Ion transport</keyword>
<dbReference type="InterPro" id="IPR008910">
    <property type="entry name" value="MSC_TM_helix"/>
</dbReference>
<evidence type="ECO:0000256" key="1">
    <source>
        <dbReference type="ARBA" id="ARBA00004651"/>
    </source>
</evidence>
<dbReference type="InterPro" id="IPR011066">
    <property type="entry name" value="MscS_channel_C_sf"/>
</dbReference>
<dbReference type="InterPro" id="IPR023408">
    <property type="entry name" value="MscS_beta-dom_sf"/>
</dbReference>
<dbReference type="Pfam" id="PF00924">
    <property type="entry name" value="MS_channel_2nd"/>
    <property type="match status" value="1"/>
</dbReference>
<comment type="caution">
    <text evidence="9">The sequence shown here is derived from an EMBL/GenBank/DDBJ whole genome shotgun (WGS) entry which is preliminary data.</text>
</comment>
<keyword evidence="3" id="KW-1003">Cell membrane</keyword>
<evidence type="ECO:0000256" key="4">
    <source>
        <dbReference type="ARBA" id="ARBA00022692"/>
    </source>
</evidence>
<feature type="transmembrane region" description="Helical" evidence="7">
    <location>
        <begin position="20"/>
        <end position="41"/>
    </location>
</feature>
<dbReference type="Gene3D" id="1.10.287.1260">
    <property type="match status" value="1"/>
</dbReference>
<keyword evidence="7" id="KW-0813">Transport</keyword>
<proteinExistence type="inferred from homology"/>
<keyword evidence="7" id="KW-0407">Ion channel</keyword>
<feature type="transmembrane region" description="Helical" evidence="7">
    <location>
        <begin position="62"/>
        <end position="84"/>
    </location>
</feature>
<dbReference type="Gene3D" id="3.30.70.100">
    <property type="match status" value="1"/>
</dbReference>
<dbReference type="RefSeq" id="WP_209766412.1">
    <property type="nucleotide sequence ID" value="NZ_JAGINP010000007.1"/>
</dbReference>
<dbReference type="SUPFAM" id="SSF82861">
    <property type="entry name" value="Mechanosensitive channel protein MscS (YggB), transmembrane region"/>
    <property type="match status" value="1"/>
</dbReference>
<dbReference type="SUPFAM" id="SSF82689">
    <property type="entry name" value="Mechanosensitive channel protein MscS (YggB), C-terminal domain"/>
    <property type="match status" value="1"/>
</dbReference>
<comment type="subcellular location">
    <subcellularLocation>
        <location evidence="7">Cell inner membrane</location>
        <topology evidence="7">Multi-pass membrane protein</topology>
    </subcellularLocation>
    <subcellularLocation>
        <location evidence="1">Cell membrane</location>
        <topology evidence="1">Multi-pass membrane protein</topology>
    </subcellularLocation>
</comment>
<evidence type="ECO:0000256" key="7">
    <source>
        <dbReference type="RuleBase" id="RU369025"/>
    </source>
</evidence>
<accession>A0ABS4SJ64</accession>
<keyword evidence="5 7" id="KW-1133">Transmembrane helix</keyword>
<comment type="function">
    <text evidence="7">Mechanosensitive channel that participates in the regulation of osmotic pressure changes within the cell, opening in response to stretch forces in the membrane lipid bilayer, without the need for other proteins. Contributes to normal resistance to hypoosmotic shock. Forms an ion channel of 1.0 nanosiemens conductance with a slight preference for anions.</text>
</comment>
<dbReference type="InterPro" id="IPR011014">
    <property type="entry name" value="MscS_channel_TM-2"/>
</dbReference>
<evidence type="ECO:0000256" key="2">
    <source>
        <dbReference type="ARBA" id="ARBA00008017"/>
    </source>
</evidence>
<comment type="subunit">
    <text evidence="7">Homoheptamer.</text>
</comment>
<organism evidence="9 10">
    <name type="scientific">Azospirillum rugosum</name>
    <dbReference type="NCBI Taxonomy" id="416170"/>
    <lineage>
        <taxon>Bacteria</taxon>
        <taxon>Pseudomonadati</taxon>
        <taxon>Pseudomonadota</taxon>
        <taxon>Alphaproteobacteria</taxon>
        <taxon>Rhodospirillales</taxon>
        <taxon>Azospirillaceae</taxon>
        <taxon>Azospirillum</taxon>
    </lineage>
</organism>
<dbReference type="SUPFAM" id="SSF50182">
    <property type="entry name" value="Sm-like ribonucleoproteins"/>
    <property type="match status" value="1"/>
</dbReference>
<keyword evidence="6 7" id="KW-0472">Membrane</keyword>
<dbReference type="PANTHER" id="PTHR30221">
    <property type="entry name" value="SMALL-CONDUCTANCE MECHANOSENSITIVE CHANNEL"/>
    <property type="match status" value="1"/>
</dbReference>
<comment type="caution">
    <text evidence="7">Lacks conserved residue(s) required for the propagation of feature annotation.</text>
</comment>
<dbReference type="PANTHER" id="PTHR30221:SF1">
    <property type="entry name" value="SMALL-CONDUCTANCE MECHANOSENSITIVE CHANNEL"/>
    <property type="match status" value="1"/>
</dbReference>
<dbReference type="Proteomes" id="UP000781958">
    <property type="component" value="Unassembled WGS sequence"/>
</dbReference>
<evidence type="ECO:0000259" key="8">
    <source>
        <dbReference type="Pfam" id="PF00924"/>
    </source>
</evidence>
<evidence type="ECO:0000313" key="10">
    <source>
        <dbReference type="Proteomes" id="UP000781958"/>
    </source>
</evidence>
<gene>
    <name evidence="9" type="ORF">J2851_002320</name>
</gene>
<name>A0ABS4SJ64_9PROT</name>
<evidence type="ECO:0000313" key="9">
    <source>
        <dbReference type="EMBL" id="MBP2292542.1"/>
    </source>
</evidence>
<dbReference type="EMBL" id="JAGINP010000007">
    <property type="protein sequence ID" value="MBP2292542.1"/>
    <property type="molecule type" value="Genomic_DNA"/>
</dbReference>
<dbReference type="InterPro" id="IPR010920">
    <property type="entry name" value="LSM_dom_sf"/>
</dbReference>
<dbReference type="InterPro" id="IPR006685">
    <property type="entry name" value="MscS_channel_2nd"/>
</dbReference>
<protein>
    <recommendedName>
        <fullName evidence="7">Small-conductance mechanosensitive channel</fullName>
    </recommendedName>
</protein>
<dbReference type="Pfam" id="PF05552">
    <property type="entry name" value="MS_channel_1st_1"/>
    <property type="match status" value="1"/>
</dbReference>
<keyword evidence="4 7" id="KW-0812">Transmembrane</keyword>
<keyword evidence="7" id="KW-0997">Cell inner membrane</keyword>
<dbReference type="InterPro" id="IPR045275">
    <property type="entry name" value="MscS_archaea/bacteria_type"/>
</dbReference>